<feature type="non-terminal residue" evidence="1">
    <location>
        <position position="1"/>
    </location>
</feature>
<organism evidence="1">
    <name type="scientific">Tanacetum cinerariifolium</name>
    <name type="common">Dalmatian daisy</name>
    <name type="synonym">Chrysanthemum cinerariifolium</name>
    <dbReference type="NCBI Taxonomy" id="118510"/>
    <lineage>
        <taxon>Eukaryota</taxon>
        <taxon>Viridiplantae</taxon>
        <taxon>Streptophyta</taxon>
        <taxon>Embryophyta</taxon>
        <taxon>Tracheophyta</taxon>
        <taxon>Spermatophyta</taxon>
        <taxon>Magnoliopsida</taxon>
        <taxon>eudicotyledons</taxon>
        <taxon>Gunneridae</taxon>
        <taxon>Pentapetalae</taxon>
        <taxon>asterids</taxon>
        <taxon>campanulids</taxon>
        <taxon>Asterales</taxon>
        <taxon>Asteraceae</taxon>
        <taxon>Asteroideae</taxon>
        <taxon>Anthemideae</taxon>
        <taxon>Anthemidinae</taxon>
        <taxon>Tanacetum</taxon>
    </lineage>
</organism>
<name>A0A699XQ10_TANCI</name>
<protein>
    <submittedName>
        <fullName evidence="1">Uncharacterized protein</fullName>
    </submittedName>
</protein>
<accession>A0A699XQ10</accession>
<sequence>HSRSFPGARPIGIERFDSWDLGTGSHGVLGEVDDTVQVDAGVRERAVGEKGFWREMQLGSLLGSG</sequence>
<comment type="caution">
    <text evidence="1">The sequence shown here is derived from an EMBL/GenBank/DDBJ whole genome shotgun (WGS) entry which is preliminary data.</text>
</comment>
<gene>
    <name evidence="1" type="ORF">Tci_933716</name>
</gene>
<dbReference type="AlphaFoldDB" id="A0A699XQ10"/>
<proteinExistence type="predicted"/>
<reference evidence="1" key="1">
    <citation type="journal article" date="2019" name="Sci. Rep.">
        <title>Draft genome of Tanacetum cinerariifolium, the natural source of mosquito coil.</title>
        <authorList>
            <person name="Yamashiro T."/>
            <person name="Shiraishi A."/>
            <person name="Satake H."/>
            <person name="Nakayama K."/>
        </authorList>
    </citation>
    <scope>NUCLEOTIDE SEQUENCE</scope>
</reference>
<dbReference type="EMBL" id="BKCJ011900249">
    <property type="protein sequence ID" value="GFD61747.1"/>
    <property type="molecule type" value="Genomic_DNA"/>
</dbReference>
<evidence type="ECO:0000313" key="1">
    <source>
        <dbReference type="EMBL" id="GFD61747.1"/>
    </source>
</evidence>